<organism evidence="7 8">
    <name type="scientific">Methanoculleus chikugoensis</name>
    <dbReference type="NCBI Taxonomy" id="118126"/>
    <lineage>
        <taxon>Archaea</taxon>
        <taxon>Methanobacteriati</taxon>
        <taxon>Methanobacteriota</taxon>
        <taxon>Stenosarchaea group</taxon>
        <taxon>Methanomicrobia</taxon>
        <taxon>Methanomicrobiales</taxon>
        <taxon>Methanomicrobiaceae</taxon>
        <taxon>Methanoculleus</taxon>
    </lineage>
</organism>
<dbReference type="InterPro" id="IPR050367">
    <property type="entry name" value="APC_superfamily"/>
</dbReference>
<feature type="transmembrane region" description="Helical" evidence="6">
    <location>
        <begin position="320"/>
        <end position="339"/>
    </location>
</feature>
<keyword evidence="4 6" id="KW-1133">Transmembrane helix</keyword>
<dbReference type="Proteomes" id="UP000824969">
    <property type="component" value="Chromosome"/>
</dbReference>
<accession>A0ABN5XGM4</accession>
<feature type="transmembrane region" description="Helical" evidence="6">
    <location>
        <begin position="152"/>
        <end position="171"/>
    </location>
</feature>
<evidence type="ECO:0000313" key="8">
    <source>
        <dbReference type="Proteomes" id="UP000824969"/>
    </source>
</evidence>
<feature type="transmembrane region" description="Helical" evidence="6">
    <location>
        <begin position="260"/>
        <end position="282"/>
    </location>
</feature>
<protein>
    <submittedName>
        <fullName evidence="7">Amino acid transporter</fullName>
    </submittedName>
</protein>
<feature type="transmembrane region" description="Helical" evidence="6">
    <location>
        <begin position="225"/>
        <end position="248"/>
    </location>
</feature>
<evidence type="ECO:0000256" key="6">
    <source>
        <dbReference type="SAM" id="Phobius"/>
    </source>
</evidence>
<keyword evidence="8" id="KW-1185">Reference proteome</keyword>
<dbReference type="RefSeq" id="WP_221058283.1">
    <property type="nucleotide sequence ID" value="NZ_AP019781.1"/>
</dbReference>
<evidence type="ECO:0000256" key="3">
    <source>
        <dbReference type="ARBA" id="ARBA00022692"/>
    </source>
</evidence>
<feature type="transmembrane region" description="Helical" evidence="6">
    <location>
        <begin position="122"/>
        <end position="140"/>
    </location>
</feature>
<proteinExistence type="predicted"/>
<keyword evidence="3 6" id="KW-0812">Transmembrane</keyword>
<feature type="transmembrane region" description="Helical" evidence="6">
    <location>
        <begin position="345"/>
        <end position="367"/>
    </location>
</feature>
<evidence type="ECO:0000256" key="1">
    <source>
        <dbReference type="ARBA" id="ARBA00004651"/>
    </source>
</evidence>
<keyword evidence="5 6" id="KW-0472">Membrane</keyword>
<reference evidence="7 8" key="1">
    <citation type="submission" date="2019-06" db="EMBL/GenBank/DDBJ databases">
        <title>Complete genome sequence of Methanoculleus chikugoensis strain MG62.</title>
        <authorList>
            <person name="Asakawa S."/>
            <person name="Dianou D."/>
        </authorList>
    </citation>
    <scope>NUCLEOTIDE SEQUENCE [LARGE SCALE GENOMIC DNA]</scope>
    <source>
        <strain evidence="7 8">MG62</strain>
    </source>
</reference>
<feature type="transmembrane region" description="Helical" evidence="6">
    <location>
        <begin position="191"/>
        <end position="213"/>
    </location>
</feature>
<evidence type="ECO:0000313" key="7">
    <source>
        <dbReference type="EMBL" id="BBL67920.1"/>
    </source>
</evidence>
<gene>
    <name evidence="7" type="ORF">MchiMG62_11010</name>
</gene>
<sequence>MEVKRELSQFDLTNIIVGAIVGADIYIASALTAGLVGPFSIVLWAVAGLFAATIAIVFAYCSYYVPRVGGPFAYVSEAFDEFYGFLTGWSMWIAELLALPVFAIAFVNYLQALVPLTPAAEVAVKALFIGSLTFVNIVGVRAAGRLNDALTIVKLSPLLLLIVAGLGFFLVRPETVIANYTPLLPLGLDNASHALVLIFWAYAGFEIGTLPAGEVQEPQKTIPRAIVSGMLIVTLFYLLTNFVLYGLINWTELDQSTVPLVAAGTILFGSAGALIMTVGALFSVSGSDESGMLGSARLAYAMAIDGLFPRAFAKIHPRYGTPYVILIAQGAIAFILSNVGNLSGLISFAVLNLAFSFLLTCFALIVLRGDDGANLRGQHLLPLVGIAICLFLLFSTTTFDKVAGVLVILAGIPVYLFYSPKEEVHHLKTLFLSEEAVFLRRLEAKETYLANLLDLIHTALRRIRRPGSREPGGR</sequence>
<dbReference type="InterPro" id="IPR002293">
    <property type="entry name" value="AA/rel_permease1"/>
</dbReference>
<dbReference type="PIRSF" id="PIRSF006060">
    <property type="entry name" value="AA_transporter"/>
    <property type="match status" value="1"/>
</dbReference>
<feature type="transmembrane region" description="Helical" evidence="6">
    <location>
        <begin position="41"/>
        <end position="61"/>
    </location>
</feature>
<dbReference type="Pfam" id="PF13520">
    <property type="entry name" value="AA_permease_2"/>
    <property type="match status" value="1"/>
</dbReference>
<evidence type="ECO:0000256" key="2">
    <source>
        <dbReference type="ARBA" id="ARBA00022475"/>
    </source>
</evidence>
<dbReference type="GeneID" id="66130622"/>
<evidence type="ECO:0000256" key="4">
    <source>
        <dbReference type="ARBA" id="ARBA00022989"/>
    </source>
</evidence>
<feature type="transmembrane region" description="Helical" evidence="6">
    <location>
        <begin position="12"/>
        <end position="35"/>
    </location>
</feature>
<feature type="transmembrane region" description="Helical" evidence="6">
    <location>
        <begin position="379"/>
        <end position="396"/>
    </location>
</feature>
<keyword evidence="2" id="KW-1003">Cell membrane</keyword>
<comment type="subcellular location">
    <subcellularLocation>
        <location evidence="1">Cell membrane</location>
        <topology evidence="1">Multi-pass membrane protein</topology>
    </subcellularLocation>
</comment>
<feature type="transmembrane region" description="Helical" evidence="6">
    <location>
        <begin position="402"/>
        <end position="418"/>
    </location>
</feature>
<dbReference type="EMBL" id="AP019781">
    <property type="protein sequence ID" value="BBL67920.1"/>
    <property type="molecule type" value="Genomic_DNA"/>
</dbReference>
<feature type="transmembrane region" description="Helical" evidence="6">
    <location>
        <begin position="82"/>
        <end position="110"/>
    </location>
</feature>
<name>A0ABN5XGM4_9EURY</name>
<dbReference type="PANTHER" id="PTHR42770">
    <property type="entry name" value="AMINO ACID TRANSPORTER-RELATED"/>
    <property type="match status" value="1"/>
</dbReference>
<dbReference type="PANTHER" id="PTHR42770:SF7">
    <property type="entry name" value="MEMBRANE PROTEIN"/>
    <property type="match status" value="1"/>
</dbReference>
<evidence type="ECO:0000256" key="5">
    <source>
        <dbReference type="ARBA" id="ARBA00023136"/>
    </source>
</evidence>